<evidence type="ECO:0000256" key="2">
    <source>
        <dbReference type="SAM" id="SignalP"/>
    </source>
</evidence>
<evidence type="ECO:0000256" key="1">
    <source>
        <dbReference type="SAM" id="MobiDB-lite"/>
    </source>
</evidence>
<feature type="region of interest" description="Disordered" evidence="1">
    <location>
        <begin position="124"/>
        <end position="144"/>
    </location>
</feature>
<dbReference type="STRING" id="187868.SAMN05192589_1097"/>
<gene>
    <name evidence="3" type="ORF">SAMN05192589_1097</name>
</gene>
<dbReference type="OrthoDB" id="8812039at2"/>
<accession>A0A1G6XIM4</accession>
<proteinExistence type="predicted"/>
<name>A0A1G6XIM4_9BURK</name>
<evidence type="ECO:0000313" key="3">
    <source>
        <dbReference type="EMBL" id="SDD77157.1"/>
    </source>
</evidence>
<keyword evidence="4" id="KW-1185">Reference proteome</keyword>
<sequence>MTFHSRLRLRGPRHLALHPRPWIFAAALVALASGALADQGAKGAALRQSERVAPDPAFSKPAAENLASPEMLRAFLTELRQTRRPQSFCFVQQAFPPSNADPQGFALVWMEWTTGSHLYRLRVPAPQPAGAPSAPQDDDAASRGAALANGKSVNLKTDVVADEAAVGSSTYLVTRAWVDRIRNQCRLIGTVVRVLAFRPSNP</sequence>
<feature type="signal peptide" evidence="2">
    <location>
        <begin position="1"/>
        <end position="37"/>
    </location>
</feature>
<dbReference type="EMBL" id="FMZC01000009">
    <property type="protein sequence ID" value="SDD77157.1"/>
    <property type="molecule type" value="Genomic_DNA"/>
</dbReference>
<dbReference type="Proteomes" id="UP000198781">
    <property type="component" value="Unassembled WGS sequence"/>
</dbReference>
<reference evidence="3 4" key="1">
    <citation type="submission" date="2016-10" db="EMBL/GenBank/DDBJ databases">
        <authorList>
            <person name="de Groot N.N."/>
        </authorList>
    </citation>
    <scope>NUCLEOTIDE SEQUENCE [LARGE SCALE GENOMIC DNA]</scope>
    <source>
        <strain evidence="3 4">DSM 16619</strain>
    </source>
</reference>
<keyword evidence="2" id="KW-0732">Signal</keyword>
<evidence type="ECO:0000313" key="4">
    <source>
        <dbReference type="Proteomes" id="UP000198781"/>
    </source>
</evidence>
<protein>
    <submittedName>
        <fullName evidence="3">Uncharacterized protein</fullName>
    </submittedName>
</protein>
<feature type="chain" id="PRO_5011602936" evidence="2">
    <location>
        <begin position="38"/>
        <end position="202"/>
    </location>
</feature>
<organism evidence="3 4">
    <name type="scientific">Paracidovorax valerianellae</name>
    <dbReference type="NCBI Taxonomy" id="187868"/>
    <lineage>
        <taxon>Bacteria</taxon>
        <taxon>Pseudomonadati</taxon>
        <taxon>Pseudomonadota</taxon>
        <taxon>Betaproteobacteria</taxon>
        <taxon>Burkholderiales</taxon>
        <taxon>Comamonadaceae</taxon>
        <taxon>Paracidovorax</taxon>
    </lineage>
</organism>
<dbReference type="RefSeq" id="WP_092744465.1">
    <property type="nucleotide sequence ID" value="NZ_FMZC01000009.1"/>
</dbReference>
<dbReference type="AlphaFoldDB" id="A0A1G6XIM4"/>